<comment type="caution">
    <text evidence="1">The sequence shown here is derived from an EMBL/GenBank/DDBJ whole genome shotgun (WGS) entry which is preliminary data.</text>
</comment>
<keyword evidence="2" id="KW-1185">Reference proteome</keyword>
<gene>
    <name evidence="1" type="ORF">GCM10022287_09730</name>
</gene>
<accession>A0ABP7ZVI9</accession>
<proteinExistence type="predicted"/>
<protein>
    <submittedName>
        <fullName evidence="1">Uncharacterized protein</fullName>
    </submittedName>
</protein>
<evidence type="ECO:0000313" key="1">
    <source>
        <dbReference type="EMBL" id="GAA4170995.1"/>
    </source>
</evidence>
<sequence>MTDLETSRARLVFDADWNIWVPVPDALPRGNYADLGQWADAVVDAATENDWTANDRVRLREALLSIATSTDENELRLINLADPLGYLYYVSVICWDSEESISVASLAGDGIDGAVRTPNVEEFESPNFVEGARGVVYQDTGGDNHDIGGTARWVLRGHGVDVVGLLNLYNFVQFERAVPVVDRLMRSIAVAGEQGSEER</sequence>
<reference evidence="2" key="1">
    <citation type="journal article" date="2019" name="Int. J. Syst. Evol. Microbiol.">
        <title>The Global Catalogue of Microorganisms (GCM) 10K type strain sequencing project: providing services to taxonomists for standard genome sequencing and annotation.</title>
        <authorList>
            <consortium name="The Broad Institute Genomics Platform"/>
            <consortium name="The Broad Institute Genome Sequencing Center for Infectious Disease"/>
            <person name="Wu L."/>
            <person name="Ma J."/>
        </authorList>
    </citation>
    <scope>NUCLEOTIDE SEQUENCE [LARGE SCALE GENOMIC DNA]</scope>
    <source>
        <strain evidence="2">JCM 17591</strain>
    </source>
</reference>
<dbReference type="RefSeq" id="WP_344752149.1">
    <property type="nucleotide sequence ID" value="NZ_BAABBW010000001.1"/>
</dbReference>
<name>A0ABP7ZVI9_9MICO</name>
<dbReference type="EMBL" id="BAABBW010000001">
    <property type="protein sequence ID" value="GAA4170995.1"/>
    <property type="molecule type" value="Genomic_DNA"/>
</dbReference>
<evidence type="ECO:0000313" key="2">
    <source>
        <dbReference type="Proteomes" id="UP001501079"/>
    </source>
</evidence>
<organism evidence="1 2">
    <name type="scientific">Gryllotalpicola koreensis</name>
    <dbReference type="NCBI Taxonomy" id="993086"/>
    <lineage>
        <taxon>Bacteria</taxon>
        <taxon>Bacillati</taxon>
        <taxon>Actinomycetota</taxon>
        <taxon>Actinomycetes</taxon>
        <taxon>Micrococcales</taxon>
        <taxon>Microbacteriaceae</taxon>
        <taxon>Gryllotalpicola</taxon>
    </lineage>
</organism>
<dbReference type="Proteomes" id="UP001501079">
    <property type="component" value="Unassembled WGS sequence"/>
</dbReference>